<dbReference type="InterPro" id="IPR036942">
    <property type="entry name" value="Beta-barrel_TonB_sf"/>
</dbReference>
<proteinExistence type="inferred from homology"/>
<dbReference type="InterPro" id="IPR039426">
    <property type="entry name" value="TonB-dep_rcpt-like"/>
</dbReference>
<dbReference type="Pfam" id="PF14905">
    <property type="entry name" value="OMP_b-brl_3"/>
    <property type="match status" value="1"/>
</dbReference>
<evidence type="ECO:0000256" key="4">
    <source>
        <dbReference type="ARBA" id="ARBA00022452"/>
    </source>
</evidence>
<comment type="similarity">
    <text evidence="2">Belongs to the TonB-dependent receptor family.</text>
</comment>
<dbReference type="OrthoDB" id="8671598at2"/>
<evidence type="ECO:0000256" key="3">
    <source>
        <dbReference type="ARBA" id="ARBA00022448"/>
    </source>
</evidence>
<keyword evidence="4" id="KW-1134">Transmembrane beta strand</keyword>
<keyword evidence="8" id="KW-0675">Receptor</keyword>
<dbReference type="AlphaFoldDB" id="A0A0U2TYF1"/>
<feature type="chain" id="PRO_5043859237" evidence="11">
    <location>
        <begin position="30"/>
        <end position="717"/>
    </location>
</feature>
<keyword evidence="7" id="KW-0472">Membrane</keyword>
<name>A0A0U2TYF1_9BURK</name>
<evidence type="ECO:0000256" key="1">
    <source>
        <dbReference type="ARBA" id="ARBA00004571"/>
    </source>
</evidence>
<feature type="signal peptide" evidence="11">
    <location>
        <begin position="1"/>
        <end position="29"/>
    </location>
</feature>
<dbReference type="PANTHER" id="PTHR30069:SF29">
    <property type="entry name" value="HEMOGLOBIN AND HEMOGLOBIN-HAPTOGLOBIN-BINDING PROTEIN 1-RELATED"/>
    <property type="match status" value="1"/>
</dbReference>
<evidence type="ECO:0000256" key="8">
    <source>
        <dbReference type="ARBA" id="ARBA00023170"/>
    </source>
</evidence>
<dbReference type="GO" id="GO:0044718">
    <property type="term" value="P:siderophore transmembrane transport"/>
    <property type="evidence" value="ECO:0007669"/>
    <property type="project" value="TreeGrafter"/>
</dbReference>
<reference evidence="14 15" key="1">
    <citation type="submission" date="2015-12" db="EMBL/GenBank/DDBJ databases">
        <title>Complete genome of Roseateles depolymerans KCTC 42856.</title>
        <authorList>
            <person name="Kim K.M."/>
        </authorList>
    </citation>
    <scope>NUCLEOTIDE SEQUENCE [LARGE SCALE GENOMIC DNA]</scope>
    <source>
        <strain evidence="14 15">KCTC 42856</strain>
    </source>
</reference>
<dbReference type="PANTHER" id="PTHR30069">
    <property type="entry name" value="TONB-DEPENDENT OUTER MEMBRANE RECEPTOR"/>
    <property type="match status" value="1"/>
</dbReference>
<dbReference type="EMBL" id="CP013729">
    <property type="protein sequence ID" value="ALV05185.1"/>
    <property type="molecule type" value="Genomic_DNA"/>
</dbReference>
<keyword evidence="6 11" id="KW-0732">Signal</keyword>
<feature type="domain" description="Outer membrane protein beta-barrel" evidence="13">
    <location>
        <begin position="395"/>
        <end position="641"/>
    </location>
</feature>
<accession>A0A0U2TYF1</accession>
<dbReference type="InterPro" id="IPR037066">
    <property type="entry name" value="Plug_dom_sf"/>
</dbReference>
<sequence length="717" mass="77638" precursor="true">MKPFGADPAFGPLLAALPTALLLPLSATAADTPTAEVAPRVVVQGEGLHSSSLTVAGQIEVVRRADLLKFGQGSLGEALSRSGSIAIIPGRNGAQEITLSGLGDGYTQILLNGARAPRGFSIDTLSVDAIERVEISRTTSAETSARGIAGTINIILKRTSNNRETATLKSSVSGGWVDGHSIDGSYSFANESGSIALQASERRTDVMRSTRSALVDQLPGAAAIRSQEVARGPATTHEQSLAPKAEWRDERRSATLEGLYQRSHQQRHTTLTRWDSALPDGGSPVSGATDSRINRETWSASALYRQDDWLTDHVLDARLTAGSSRRLSEGTVVDETAAPEDRDRAVRYPSLDRTFGVRLRTQSRADAPSRLTLGLQYDRLHRSEQQTILAGTRTDDDYGIENTDLALFASWTHRLAGGDELQAGLRQERISFAYEENQSAAMRRRFAYWIPQAAWQRKLAEGGPTINLALTRSIRLPDEADFSSRTYLAVFNGPASPDQRGNPTLRPETAGAIELGLALPKGAPFELKGSLAYKHLDHVIVQELLYDESWVSRPRNAGKGRLWTSSVSLRHPFQQQASPGLKGSGSLSLSTNGSSVALPDGTRSRLPNAAPYQISIGGDLQGGNTWPWSAGLQWTYRAPTHYRLLGGASMSTGSRRTLDLYGSTRLAKTLTARMTLANVAQRAQQRSYVFDQGGRLAESTSRIRDGATVRLALEWSM</sequence>
<feature type="region of interest" description="Disordered" evidence="10">
    <location>
        <begin position="260"/>
        <end position="292"/>
    </location>
</feature>
<evidence type="ECO:0000256" key="11">
    <source>
        <dbReference type="SAM" id="SignalP"/>
    </source>
</evidence>
<dbReference type="PATRIC" id="fig|76731.3.peg.699"/>
<feature type="compositionally biased region" description="Low complexity" evidence="10">
    <location>
        <begin position="578"/>
        <end position="595"/>
    </location>
</feature>
<evidence type="ECO:0000256" key="6">
    <source>
        <dbReference type="ARBA" id="ARBA00022729"/>
    </source>
</evidence>
<feature type="region of interest" description="Disordered" evidence="10">
    <location>
        <begin position="575"/>
        <end position="604"/>
    </location>
</feature>
<dbReference type="InterPro" id="IPR012910">
    <property type="entry name" value="Plug_dom"/>
</dbReference>
<dbReference type="Proteomes" id="UP000060699">
    <property type="component" value="Chromosome"/>
</dbReference>
<dbReference type="Gene3D" id="2.40.170.20">
    <property type="entry name" value="TonB-dependent receptor, beta-barrel domain"/>
    <property type="match status" value="1"/>
</dbReference>
<dbReference type="Gene3D" id="2.170.130.10">
    <property type="entry name" value="TonB-dependent receptor, plug domain"/>
    <property type="match status" value="1"/>
</dbReference>
<dbReference type="GO" id="GO:0015344">
    <property type="term" value="F:siderophore uptake transmembrane transporter activity"/>
    <property type="evidence" value="ECO:0007669"/>
    <property type="project" value="TreeGrafter"/>
</dbReference>
<keyword evidence="9" id="KW-0998">Cell outer membrane</keyword>
<keyword evidence="5" id="KW-0812">Transmembrane</keyword>
<evidence type="ECO:0000256" key="2">
    <source>
        <dbReference type="ARBA" id="ARBA00009810"/>
    </source>
</evidence>
<evidence type="ECO:0000256" key="7">
    <source>
        <dbReference type="ARBA" id="ARBA00023136"/>
    </source>
</evidence>
<evidence type="ECO:0000313" key="15">
    <source>
        <dbReference type="Proteomes" id="UP000060699"/>
    </source>
</evidence>
<dbReference type="KEGG" id="rdp:RD2015_689"/>
<feature type="region of interest" description="Disordered" evidence="10">
    <location>
        <begin position="226"/>
        <end position="248"/>
    </location>
</feature>
<comment type="subcellular location">
    <subcellularLocation>
        <location evidence="1">Cell outer membrane</location>
        <topology evidence="1">Multi-pass membrane protein</topology>
    </subcellularLocation>
</comment>
<dbReference type="RefSeq" id="WP_058933702.1">
    <property type="nucleotide sequence ID" value="NZ_CP013729.1"/>
</dbReference>
<evidence type="ECO:0000256" key="10">
    <source>
        <dbReference type="SAM" id="MobiDB-lite"/>
    </source>
</evidence>
<evidence type="ECO:0000256" key="5">
    <source>
        <dbReference type="ARBA" id="ARBA00022692"/>
    </source>
</evidence>
<feature type="domain" description="TonB-dependent receptor plug" evidence="12">
    <location>
        <begin position="54"/>
        <end position="151"/>
    </location>
</feature>
<keyword evidence="3" id="KW-0813">Transport</keyword>
<dbReference type="STRING" id="76731.RD2015_689"/>
<gene>
    <name evidence="14" type="ORF">RD2015_689</name>
</gene>
<dbReference type="Pfam" id="PF07715">
    <property type="entry name" value="Plug"/>
    <property type="match status" value="1"/>
</dbReference>
<evidence type="ECO:0000259" key="13">
    <source>
        <dbReference type="Pfam" id="PF14905"/>
    </source>
</evidence>
<dbReference type="InterPro" id="IPR041700">
    <property type="entry name" value="OMP_b-brl_3"/>
</dbReference>
<evidence type="ECO:0000313" key="14">
    <source>
        <dbReference type="EMBL" id="ALV05185.1"/>
    </source>
</evidence>
<keyword evidence="15" id="KW-1185">Reference proteome</keyword>
<dbReference type="SUPFAM" id="SSF56935">
    <property type="entry name" value="Porins"/>
    <property type="match status" value="1"/>
</dbReference>
<dbReference type="GO" id="GO:0009279">
    <property type="term" value="C:cell outer membrane"/>
    <property type="evidence" value="ECO:0007669"/>
    <property type="project" value="UniProtKB-SubCell"/>
</dbReference>
<protein>
    <submittedName>
        <fullName evidence="14">Uncharacterized protein</fullName>
    </submittedName>
</protein>
<evidence type="ECO:0000256" key="9">
    <source>
        <dbReference type="ARBA" id="ARBA00023237"/>
    </source>
</evidence>
<evidence type="ECO:0000259" key="12">
    <source>
        <dbReference type="Pfam" id="PF07715"/>
    </source>
</evidence>
<organism evidence="14 15">
    <name type="scientific">Roseateles depolymerans</name>
    <dbReference type="NCBI Taxonomy" id="76731"/>
    <lineage>
        <taxon>Bacteria</taxon>
        <taxon>Pseudomonadati</taxon>
        <taxon>Pseudomonadota</taxon>
        <taxon>Betaproteobacteria</taxon>
        <taxon>Burkholderiales</taxon>
        <taxon>Sphaerotilaceae</taxon>
        <taxon>Roseateles</taxon>
    </lineage>
</organism>